<dbReference type="EMBL" id="CH476621">
    <property type="protein sequence ID" value="EDN90857.1"/>
    <property type="molecule type" value="Genomic_DNA"/>
</dbReference>
<sequence length="47" mass="5245">MLDLFTTIFLGIFVILGDGLLQRMYPPNAFLLYGIDQPEAIVTADVE</sequence>
<name>A7E4N5_SCLS1</name>
<dbReference type="AlphaFoldDB" id="A7E4N5"/>
<dbReference type="RefSeq" id="XP_001598171.1">
    <property type="nucleotide sequence ID" value="XM_001598121.1"/>
</dbReference>
<dbReference type="HOGENOM" id="CLU_3175649_0_0_1"/>
<reference evidence="2" key="1">
    <citation type="journal article" date="2011" name="PLoS Genet.">
        <title>Genomic analysis of the necrotrophic fungal pathogens Sclerotinia sclerotiorum and Botrytis cinerea.</title>
        <authorList>
            <person name="Amselem J."/>
            <person name="Cuomo C.A."/>
            <person name="van Kan J.A."/>
            <person name="Viaud M."/>
            <person name="Benito E.P."/>
            <person name="Couloux A."/>
            <person name="Coutinho P.M."/>
            <person name="de Vries R.P."/>
            <person name="Dyer P.S."/>
            <person name="Fillinger S."/>
            <person name="Fournier E."/>
            <person name="Gout L."/>
            <person name="Hahn M."/>
            <person name="Kohn L."/>
            <person name="Lapalu N."/>
            <person name="Plummer K.M."/>
            <person name="Pradier J.M."/>
            <person name="Quevillon E."/>
            <person name="Sharon A."/>
            <person name="Simon A."/>
            <person name="ten Have A."/>
            <person name="Tudzynski B."/>
            <person name="Tudzynski P."/>
            <person name="Wincker P."/>
            <person name="Andrew M."/>
            <person name="Anthouard V."/>
            <person name="Beever R.E."/>
            <person name="Beffa R."/>
            <person name="Benoit I."/>
            <person name="Bouzid O."/>
            <person name="Brault B."/>
            <person name="Chen Z."/>
            <person name="Choquer M."/>
            <person name="Collemare J."/>
            <person name="Cotton P."/>
            <person name="Danchin E.G."/>
            <person name="Da Silva C."/>
            <person name="Gautier A."/>
            <person name="Giraud C."/>
            <person name="Giraud T."/>
            <person name="Gonzalez C."/>
            <person name="Grossetete S."/>
            <person name="Guldener U."/>
            <person name="Henrissat B."/>
            <person name="Howlett B.J."/>
            <person name="Kodira C."/>
            <person name="Kretschmer M."/>
            <person name="Lappartient A."/>
            <person name="Leroch M."/>
            <person name="Levis C."/>
            <person name="Mauceli E."/>
            <person name="Neuveglise C."/>
            <person name="Oeser B."/>
            <person name="Pearson M."/>
            <person name="Poulain J."/>
            <person name="Poussereau N."/>
            <person name="Quesneville H."/>
            <person name="Rascle C."/>
            <person name="Schumacher J."/>
            <person name="Segurens B."/>
            <person name="Sexton A."/>
            <person name="Silva E."/>
            <person name="Sirven C."/>
            <person name="Soanes D.M."/>
            <person name="Talbot N.J."/>
            <person name="Templeton M."/>
            <person name="Yandava C."/>
            <person name="Yarden O."/>
            <person name="Zeng Q."/>
            <person name="Rollins J.A."/>
            <person name="Lebrun M.H."/>
            <person name="Dickman M."/>
        </authorList>
    </citation>
    <scope>NUCLEOTIDE SEQUENCE [LARGE SCALE GENOMIC DNA]</scope>
    <source>
        <strain evidence="2">ATCC 18683 / 1980 / Ss-1</strain>
    </source>
</reference>
<protein>
    <submittedName>
        <fullName evidence="1">Uncharacterized protein</fullName>
    </submittedName>
</protein>
<evidence type="ECO:0000313" key="1">
    <source>
        <dbReference type="EMBL" id="EDN90857.1"/>
    </source>
</evidence>
<dbReference type="KEGG" id="ssl:SS1G_00257"/>
<keyword evidence="2" id="KW-1185">Reference proteome</keyword>
<dbReference type="GeneID" id="5494992"/>
<accession>A7E4N5</accession>
<dbReference type="Proteomes" id="UP000001312">
    <property type="component" value="Unassembled WGS sequence"/>
</dbReference>
<proteinExistence type="predicted"/>
<evidence type="ECO:0000313" key="2">
    <source>
        <dbReference type="Proteomes" id="UP000001312"/>
    </source>
</evidence>
<organism evidence="1 2">
    <name type="scientific">Sclerotinia sclerotiorum (strain ATCC 18683 / 1980 / Ss-1)</name>
    <name type="common">White mold</name>
    <name type="synonym">Whetzelinia sclerotiorum</name>
    <dbReference type="NCBI Taxonomy" id="665079"/>
    <lineage>
        <taxon>Eukaryota</taxon>
        <taxon>Fungi</taxon>
        <taxon>Dikarya</taxon>
        <taxon>Ascomycota</taxon>
        <taxon>Pezizomycotina</taxon>
        <taxon>Leotiomycetes</taxon>
        <taxon>Helotiales</taxon>
        <taxon>Sclerotiniaceae</taxon>
        <taxon>Sclerotinia</taxon>
    </lineage>
</organism>
<gene>
    <name evidence="1" type="ORF">SS1G_00257</name>
</gene>
<dbReference type="InParanoid" id="A7E4N5"/>